<comment type="caution">
    <text evidence="2">The sequence shown here is derived from an EMBL/GenBank/DDBJ whole genome shotgun (WGS) entry which is preliminary data.</text>
</comment>
<reference evidence="2" key="1">
    <citation type="submission" date="2023-06" db="EMBL/GenBank/DDBJ databases">
        <title>Cytophagales bacterium Strain LB-30, isolated from soil.</title>
        <authorList>
            <person name="Liu B."/>
        </authorList>
    </citation>
    <scope>NUCLEOTIDE SEQUENCE</scope>
    <source>
        <strain evidence="2">LB-30</strain>
    </source>
</reference>
<keyword evidence="1" id="KW-0472">Membrane</keyword>
<evidence type="ECO:0000313" key="3">
    <source>
        <dbReference type="Proteomes" id="UP001168552"/>
    </source>
</evidence>
<keyword evidence="3" id="KW-1185">Reference proteome</keyword>
<evidence type="ECO:0008006" key="4">
    <source>
        <dbReference type="Google" id="ProtNLM"/>
    </source>
</evidence>
<feature type="transmembrane region" description="Helical" evidence="1">
    <location>
        <begin position="6"/>
        <end position="25"/>
    </location>
</feature>
<organism evidence="2 3">
    <name type="scientific">Shiella aurantiaca</name>
    <dbReference type="NCBI Taxonomy" id="3058365"/>
    <lineage>
        <taxon>Bacteria</taxon>
        <taxon>Pseudomonadati</taxon>
        <taxon>Bacteroidota</taxon>
        <taxon>Cytophagia</taxon>
        <taxon>Cytophagales</taxon>
        <taxon>Shiellaceae</taxon>
        <taxon>Shiella</taxon>
    </lineage>
</organism>
<keyword evidence="1" id="KW-1133">Transmembrane helix</keyword>
<gene>
    <name evidence="2" type="ORF">QWY31_05955</name>
</gene>
<keyword evidence="1" id="KW-0812">Transmembrane</keyword>
<protein>
    <recommendedName>
        <fullName evidence="4">Lipoprotein</fullName>
    </recommendedName>
</protein>
<name>A0ABT8F3K6_9BACT</name>
<evidence type="ECO:0000313" key="2">
    <source>
        <dbReference type="EMBL" id="MDN4165037.1"/>
    </source>
</evidence>
<dbReference type="Proteomes" id="UP001168552">
    <property type="component" value="Unassembled WGS sequence"/>
</dbReference>
<evidence type="ECO:0000256" key="1">
    <source>
        <dbReference type="SAM" id="Phobius"/>
    </source>
</evidence>
<sequence>MKHLFYILTTIVINLLIVGCSTCLFKEDIHLSEDAKEWVPYKLADTLLFETHSKQDTVMVTYYYERQEDWGGYECEYMIDIIDVTLKSNLFQDSIVLRLYRNDELLIKEPIEFKIFHENGSSEIYPDNDSDKKYLKTWAIYDKTFNNVIMSKCRKCIGLKEIYLSKKVGLLAFNYKDEYWFLK</sequence>
<dbReference type="RefSeq" id="WP_320003566.1">
    <property type="nucleotide sequence ID" value="NZ_JAUHJS010000003.1"/>
</dbReference>
<dbReference type="EMBL" id="JAUHJS010000003">
    <property type="protein sequence ID" value="MDN4165037.1"/>
    <property type="molecule type" value="Genomic_DNA"/>
</dbReference>
<accession>A0ABT8F3K6</accession>
<proteinExistence type="predicted"/>
<dbReference type="PROSITE" id="PS51257">
    <property type="entry name" value="PROKAR_LIPOPROTEIN"/>
    <property type="match status" value="1"/>
</dbReference>